<dbReference type="GO" id="GO:0009279">
    <property type="term" value="C:cell outer membrane"/>
    <property type="evidence" value="ECO:0007669"/>
    <property type="project" value="UniProtKB-SubCell"/>
</dbReference>
<dbReference type="EMBL" id="FNOV01000013">
    <property type="protein sequence ID" value="SDY76812.1"/>
    <property type="molecule type" value="Genomic_DNA"/>
</dbReference>
<dbReference type="Proteomes" id="UP000199249">
    <property type="component" value="Unassembled WGS sequence"/>
</dbReference>
<dbReference type="InterPro" id="IPR036942">
    <property type="entry name" value="Beta-barrel_TonB_sf"/>
</dbReference>
<dbReference type="RefSeq" id="WP_092742744.1">
    <property type="nucleotide sequence ID" value="NZ_FNOV01000013.1"/>
</dbReference>
<keyword evidence="6" id="KW-1185">Reference proteome</keyword>
<keyword evidence="5" id="KW-0675">Receptor</keyword>
<proteinExistence type="predicted"/>
<dbReference type="Gene3D" id="2.40.170.20">
    <property type="entry name" value="TonB-dependent receptor, beta-barrel domain"/>
    <property type="match status" value="1"/>
</dbReference>
<feature type="domain" description="TonB-dependent receptor-like beta-barrel" evidence="4">
    <location>
        <begin position="41"/>
        <end position="191"/>
    </location>
</feature>
<keyword evidence="3" id="KW-0998">Cell outer membrane</keyword>
<dbReference type="AlphaFoldDB" id="A0A1H3MJC6"/>
<comment type="subcellular location">
    <subcellularLocation>
        <location evidence="1">Cell outer membrane</location>
    </subcellularLocation>
</comment>
<organism evidence="5 6">
    <name type="scientific">Hymenobacter psychrophilus</name>
    <dbReference type="NCBI Taxonomy" id="651662"/>
    <lineage>
        <taxon>Bacteria</taxon>
        <taxon>Pseudomonadati</taxon>
        <taxon>Bacteroidota</taxon>
        <taxon>Cytophagia</taxon>
        <taxon>Cytophagales</taxon>
        <taxon>Hymenobacteraceae</taxon>
        <taxon>Hymenobacter</taxon>
    </lineage>
</organism>
<dbReference type="PANTHER" id="PTHR47234:SF3">
    <property type="entry name" value="SECRETIN_TONB SHORT N-TERMINAL DOMAIN-CONTAINING PROTEIN"/>
    <property type="match status" value="1"/>
</dbReference>
<evidence type="ECO:0000256" key="3">
    <source>
        <dbReference type="ARBA" id="ARBA00023237"/>
    </source>
</evidence>
<dbReference type="InterPro" id="IPR000531">
    <property type="entry name" value="Beta-barrel_TonB"/>
</dbReference>
<evidence type="ECO:0000256" key="1">
    <source>
        <dbReference type="ARBA" id="ARBA00004442"/>
    </source>
</evidence>
<evidence type="ECO:0000259" key="4">
    <source>
        <dbReference type="Pfam" id="PF00593"/>
    </source>
</evidence>
<name>A0A1H3MJC6_9BACT</name>
<sequence>MRAGYNTGFRAPALQQVQYRQITLLPTSSEPRYSGISNNQSEVAAAADTRTQGLGFVATYRRPLGRGSCNVSLAANDSRTTITQLRVPEAFQDLQKDGLPGNDYIDQRQLPLIRTGNPRQKLILSTRYDIGKLSLLMRNFYSGKVESYDFNLNALPEGSSYMVFHGKTSTDLTASYRPAKRLQLTAGGNNLFNIYPDNISRPARSGRAPDGFASLEEYTSYYQSQNVGKTINLPYDYDILPYQAQQMPLAGRYFYLKAAYSLGGAK</sequence>
<gene>
    <name evidence="5" type="ORF">SAMN04488069_11329</name>
</gene>
<protein>
    <submittedName>
        <fullName evidence="5">TonB dependent receptor</fullName>
    </submittedName>
</protein>
<evidence type="ECO:0000256" key="2">
    <source>
        <dbReference type="ARBA" id="ARBA00023136"/>
    </source>
</evidence>
<evidence type="ECO:0000313" key="5">
    <source>
        <dbReference type="EMBL" id="SDY76812.1"/>
    </source>
</evidence>
<dbReference type="STRING" id="651662.SAMN04488069_11329"/>
<dbReference type="Pfam" id="PF00593">
    <property type="entry name" value="TonB_dep_Rec_b-barrel"/>
    <property type="match status" value="1"/>
</dbReference>
<keyword evidence="2" id="KW-0472">Membrane</keyword>
<evidence type="ECO:0000313" key="6">
    <source>
        <dbReference type="Proteomes" id="UP000199249"/>
    </source>
</evidence>
<reference evidence="6" key="1">
    <citation type="submission" date="2016-10" db="EMBL/GenBank/DDBJ databases">
        <authorList>
            <person name="Varghese N."/>
            <person name="Submissions S."/>
        </authorList>
    </citation>
    <scope>NUCLEOTIDE SEQUENCE [LARGE SCALE GENOMIC DNA]</scope>
    <source>
        <strain evidence="6">CGMCC 1.8975</strain>
    </source>
</reference>
<dbReference type="PANTHER" id="PTHR47234">
    <property type="match status" value="1"/>
</dbReference>
<dbReference type="SUPFAM" id="SSF56935">
    <property type="entry name" value="Porins"/>
    <property type="match status" value="1"/>
</dbReference>
<accession>A0A1H3MJC6</accession>